<dbReference type="Pfam" id="PF00021">
    <property type="entry name" value="UPAR_LY6"/>
    <property type="match status" value="2"/>
</dbReference>
<comment type="caution">
    <text evidence="5">The sequence shown here is derived from an EMBL/GenBank/DDBJ whole genome shotgun (WGS) entry which is preliminary data.</text>
</comment>
<reference evidence="5" key="1">
    <citation type="thesis" date="2020" institute="ProQuest LLC" country="789 East Eisenhower Parkway, Ann Arbor, MI, USA">
        <title>Comparative Genomics and Chromosome Evolution.</title>
        <authorList>
            <person name="Mudd A.B."/>
        </authorList>
    </citation>
    <scope>NUCLEOTIDE SEQUENCE</scope>
    <source>
        <strain evidence="5">237g6f4</strain>
        <tissue evidence="5">Blood</tissue>
    </source>
</reference>
<dbReference type="PANTHER" id="PTHR20914">
    <property type="entry name" value="LY6/PLAUR DOMAIN-CONTAINING PROTEIN 8"/>
    <property type="match status" value="1"/>
</dbReference>
<evidence type="ECO:0000259" key="4">
    <source>
        <dbReference type="Pfam" id="PF00021"/>
    </source>
</evidence>
<dbReference type="EMBL" id="WNYA01001144">
    <property type="protein sequence ID" value="KAG8546308.1"/>
    <property type="molecule type" value="Genomic_DNA"/>
</dbReference>
<name>A0AAV6ZJD0_ENGPU</name>
<dbReference type="InterPro" id="IPR050918">
    <property type="entry name" value="CNF-like_PLA2_Inhibitor"/>
</dbReference>
<dbReference type="AlphaFoldDB" id="A0AAV6ZJD0"/>
<evidence type="ECO:0000256" key="2">
    <source>
        <dbReference type="ARBA" id="ARBA00022525"/>
    </source>
</evidence>
<dbReference type="SUPFAM" id="SSF57302">
    <property type="entry name" value="Snake toxin-like"/>
    <property type="match status" value="2"/>
</dbReference>
<feature type="chain" id="PRO_5043775895" description="UPAR/Ly6 domain-containing protein" evidence="3">
    <location>
        <begin position="21"/>
        <end position="208"/>
    </location>
</feature>
<dbReference type="Gene3D" id="2.10.60.10">
    <property type="entry name" value="CD59"/>
    <property type="match status" value="2"/>
</dbReference>
<dbReference type="InterPro" id="IPR045860">
    <property type="entry name" value="Snake_toxin-like_sf"/>
</dbReference>
<dbReference type="GO" id="GO:0005576">
    <property type="term" value="C:extracellular region"/>
    <property type="evidence" value="ECO:0007669"/>
    <property type="project" value="UniProtKB-SubCell"/>
</dbReference>
<gene>
    <name evidence="5" type="ORF">GDO81_019262</name>
</gene>
<protein>
    <recommendedName>
        <fullName evidence="4">UPAR/Ly6 domain-containing protein</fullName>
    </recommendedName>
</protein>
<feature type="domain" description="UPAR/Ly6" evidence="4">
    <location>
        <begin position="21"/>
        <end position="102"/>
    </location>
</feature>
<feature type="signal peptide" evidence="3">
    <location>
        <begin position="1"/>
        <end position="20"/>
    </location>
</feature>
<evidence type="ECO:0000313" key="5">
    <source>
        <dbReference type="EMBL" id="KAG8546308.1"/>
    </source>
</evidence>
<sequence length="208" mass="23888">MKPVINSFLLLLPFFLSIAANRECYMCSGRNSVTCQQEIVNCTKGDKCVIISEEYKYNKTFFSVYKGCSRGLPCNQRIHGKVNDNLTLTYKIRCCDTDLCNVQFFEKPIPKKPTGYMCPSFLAQGIVEKSETKKKVQCPEKTDECFSYSGTIEKPDGELSNYTIRGCMSPAECKLNIFRMVGLRVHLSKYYECRYPEEALIDEKKKME</sequence>
<keyword evidence="6" id="KW-1185">Reference proteome</keyword>
<dbReference type="Proteomes" id="UP000824782">
    <property type="component" value="Unassembled WGS sequence"/>
</dbReference>
<accession>A0AAV6ZJD0</accession>
<evidence type="ECO:0000256" key="3">
    <source>
        <dbReference type="SAM" id="SignalP"/>
    </source>
</evidence>
<evidence type="ECO:0000313" key="6">
    <source>
        <dbReference type="Proteomes" id="UP000824782"/>
    </source>
</evidence>
<proteinExistence type="predicted"/>
<dbReference type="InterPro" id="IPR016054">
    <property type="entry name" value="LY6_UPA_recep-like"/>
</dbReference>
<keyword evidence="3" id="KW-0732">Signal</keyword>
<feature type="domain" description="UPAR/Ly6" evidence="4">
    <location>
        <begin position="130"/>
        <end position="183"/>
    </location>
</feature>
<comment type="subcellular location">
    <subcellularLocation>
        <location evidence="1">Secreted</location>
    </subcellularLocation>
</comment>
<organism evidence="5 6">
    <name type="scientific">Engystomops pustulosus</name>
    <name type="common">Tungara frog</name>
    <name type="synonym">Physalaemus pustulosus</name>
    <dbReference type="NCBI Taxonomy" id="76066"/>
    <lineage>
        <taxon>Eukaryota</taxon>
        <taxon>Metazoa</taxon>
        <taxon>Chordata</taxon>
        <taxon>Craniata</taxon>
        <taxon>Vertebrata</taxon>
        <taxon>Euteleostomi</taxon>
        <taxon>Amphibia</taxon>
        <taxon>Batrachia</taxon>
        <taxon>Anura</taxon>
        <taxon>Neobatrachia</taxon>
        <taxon>Hyloidea</taxon>
        <taxon>Leptodactylidae</taxon>
        <taxon>Leiuperinae</taxon>
        <taxon>Engystomops</taxon>
    </lineage>
</organism>
<evidence type="ECO:0000256" key="1">
    <source>
        <dbReference type="ARBA" id="ARBA00004613"/>
    </source>
</evidence>
<dbReference type="PANTHER" id="PTHR20914:SF9">
    <property type="entry name" value="COILED, ISOFORM A"/>
    <property type="match status" value="1"/>
</dbReference>
<keyword evidence="2" id="KW-0964">Secreted</keyword>